<organism evidence="3 4">
    <name type="scientific">Chryseobacterium salivictor</name>
    <dbReference type="NCBI Taxonomy" id="2547600"/>
    <lineage>
        <taxon>Bacteria</taxon>
        <taxon>Pseudomonadati</taxon>
        <taxon>Bacteroidota</taxon>
        <taxon>Flavobacteriia</taxon>
        <taxon>Flavobacteriales</taxon>
        <taxon>Weeksellaceae</taxon>
        <taxon>Chryseobacterium group</taxon>
        <taxon>Chryseobacterium</taxon>
    </lineage>
</organism>
<keyword evidence="3" id="KW-0378">Hydrolase</keyword>
<dbReference type="EMBL" id="CP037954">
    <property type="protein sequence ID" value="QBO59527.1"/>
    <property type="molecule type" value="Genomic_DNA"/>
</dbReference>
<gene>
    <name evidence="3" type="primary">mepM_2</name>
    <name evidence="3" type="ORF">NBC122_02726</name>
</gene>
<feature type="chain" id="PRO_5020577055" evidence="1">
    <location>
        <begin position="25"/>
        <end position="282"/>
    </location>
</feature>
<dbReference type="PANTHER" id="PTHR21666">
    <property type="entry name" value="PEPTIDASE-RELATED"/>
    <property type="match status" value="1"/>
</dbReference>
<reference evidence="3 4" key="1">
    <citation type="submission" date="2019-03" db="EMBL/GenBank/DDBJ databases">
        <authorList>
            <person name="Kim H."/>
            <person name="Yu S.-M."/>
        </authorList>
    </citation>
    <scope>NUCLEOTIDE SEQUENCE [LARGE SCALE GENOMIC DNA]</scope>
    <source>
        <strain evidence="3 4">NBC122</strain>
    </source>
</reference>
<keyword evidence="1" id="KW-0732">Signal</keyword>
<evidence type="ECO:0000313" key="3">
    <source>
        <dbReference type="EMBL" id="QBO59527.1"/>
    </source>
</evidence>
<dbReference type="Pfam" id="PF01551">
    <property type="entry name" value="Peptidase_M23"/>
    <property type="match status" value="1"/>
</dbReference>
<dbReference type="EC" id="3.4.24.-" evidence="3"/>
<name>A0A4P6ZJ04_9FLAO</name>
<protein>
    <submittedName>
        <fullName evidence="3">Murein DD-endopeptidase MepM</fullName>
        <ecNumber evidence="3">3.4.24.-</ecNumber>
    </submittedName>
</protein>
<dbReference type="InterPro" id="IPR016047">
    <property type="entry name" value="M23ase_b-sheet_dom"/>
</dbReference>
<dbReference type="AlphaFoldDB" id="A0A4P6ZJ04"/>
<feature type="signal peptide" evidence="1">
    <location>
        <begin position="1"/>
        <end position="24"/>
    </location>
</feature>
<dbReference type="RefSeq" id="WP_133440860.1">
    <property type="nucleotide sequence ID" value="NZ_CP037954.1"/>
</dbReference>
<dbReference type="InterPro" id="IPR011055">
    <property type="entry name" value="Dup_hybrid_motif"/>
</dbReference>
<evidence type="ECO:0000259" key="2">
    <source>
        <dbReference type="Pfam" id="PF01551"/>
    </source>
</evidence>
<dbReference type="KEGG" id="csal:NBC122_02726"/>
<dbReference type="GO" id="GO:0004222">
    <property type="term" value="F:metalloendopeptidase activity"/>
    <property type="evidence" value="ECO:0007669"/>
    <property type="project" value="TreeGrafter"/>
</dbReference>
<dbReference type="Gene3D" id="2.70.70.10">
    <property type="entry name" value="Glucose Permease (Domain IIA)"/>
    <property type="match status" value="1"/>
</dbReference>
<accession>A0A4P6ZJ04</accession>
<dbReference type="CDD" id="cd12797">
    <property type="entry name" value="M23_peptidase"/>
    <property type="match status" value="1"/>
</dbReference>
<evidence type="ECO:0000313" key="4">
    <source>
        <dbReference type="Proteomes" id="UP000294419"/>
    </source>
</evidence>
<dbReference type="SUPFAM" id="SSF51261">
    <property type="entry name" value="Duplicated hybrid motif"/>
    <property type="match status" value="1"/>
</dbReference>
<sequence>MKVKFTLKKIFFVAIIGFSSPVLAQFNTLAHSSIKTKEILTKNEELKIGKNEKEENAERKQTKKNFRNTTTKADLKNEIDSLKNMMIRFGLSKNEKLKINFKKFEDSLLQITKENMVNTTQNRSSNTFQKLDFIEEEPGRNYKIFMPVKKQISISSSFGRRTHPIFGNRKMHNGADFKANYENVYSVLDGIVTESGWDSKGGGNYIKIKHFNRFETSYLHLSQIYYKVGEYVKAGFIIAKSGNSGNSTGPHLHFGVKEYGNFINPIYFLNDLVKANNLMETY</sequence>
<evidence type="ECO:0000256" key="1">
    <source>
        <dbReference type="SAM" id="SignalP"/>
    </source>
</evidence>
<feature type="domain" description="M23ase beta-sheet core" evidence="2">
    <location>
        <begin position="170"/>
        <end position="265"/>
    </location>
</feature>
<proteinExistence type="predicted"/>
<dbReference type="PANTHER" id="PTHR21666:SF270">
    <property type="entry name" value="MUREIN HYDROLASE ACTIVATOR ENVC"/>
    <property type="match status" value="1"/>
</dbReference>
<dbReference type="InterPro" id="IPR050570">
    <property type="entry name" value="Cell_wall_metabolism_enzyme"/>
</dbReference>
<keyword evidence="4" id="KW-1185">Reference proteome</keyword>
<dbReference type="OrthoDB" id="9810477at2"/>
<dbReference type="Proteomes" id="UP000294419">
    <property type="component" value="Chromosome"/>
</dbReference>